<feature type="region of interest" description="Disordered" evidence="1">
    <location>
        <begin position="1"/>
        <end position="29"/>
    </location>
</feature>
<accession>A0AAV7S479</accession>
<name>A0AAV7S479_PLEWA</name>
<organism evidence="2 3">
    <name type="scientific">Pleurodeles waltl</name>
    <name type="common">Iberian ribbed newt</name>
    <dbReference type="NCBI Taxonomy" id="8319"/>
    <lineage>
        <taxon>Eukaryota</taxon>
        <taxon>Metazoa</taxon>
        <taxon>Chordata</taxon>
        <taxon>Craniata</taxon>
        <taxon>Vertebrata</taxon>
        <taxon>Euteleostomi</taxon>
        <taxon>Amphibia</taxon>
        <taxon>Batrachia</taxon>
        <taxon>Caudata</taxon>
        <taxon>Salamandroidea</taxon>
        <taxon>Salamandridae</taxon>
        <taxon>Pleurodelinae</taxon>
        <taxon>Pleurodeles</taxon>
    </lineage>
</organism>
<comment type="caution">
    <text evidence="2">The sequence shown here is derived from an EMBL/GenBank/DDBJ whole genome shotgun (WGS) entry which is preliminary data.</text>
</comment>
<feature type="compositionally biased region" description="Basic and acidic residues" evidence="1">
    <location>
        <begin position="1"/>
        <end position="21"/>
    </location>
</feature>
<reference evidence="2" key="1">
    <citation type="journal article" date="2022" name="bioRxiv">
        <title>Sequencing and chromosome-scale assembly of the giantPleurodeles waltlgenome.</title>
        <authorList>
            <person name="Brown T."/>
            <person name="Elewa A."/>
            <person name="Iarovenko S."/>
            <person name="Subramanian E."/>
            <person name="Araus A.J."/>
            <person name="Petzold A."/>
            <person name="Susuki M."/>
            <person name="Suzuki K.-i.T."/>
            <person name="Hayashi T."/>
            <person name="Toyoda A."/>
            <person name="Oliveira C."/>
            <person name="Osipova E."/>
            <person name="Leigh N.D."/>
            <person name="Simon A."/>
            <person name="Yun M.H."/>
        </authorList>
    </citation>
    <scope>NUCLEOTIDE SEQUENCE</scope>
    <source>
        <strain evidence="2">20211129_DDA</strain>
        <tissue evidence="2">Liver</tissue>
    </source>
</reference>
<protein>
    <submittedName>
        <fullName evidence="2">Uncharacterized protein</fullName>
    </submittedName>
</protein>
<gene>
    <name evidence="2" type="ORF">NDU88_011961</name>
</gene>
<evidence type="ECO:0000313" key="2">
    <source>
        <dbReference type="EMBL" id="KAJ1159294.1"/>
    </source>
</evidence>
<evidence type="ECO:0000313" key="3">
    <source>
        <dbReference type="Proteomes" id="UP001066276"/>
    </source>
</evidence>
<dbReference type="EMBL" id="JANPWB010000009">
    <property type="protein sequence ID" value="KAJ1159294.1"/>
    <property type="molecule type" value="Genomic_DNA"/>
</dbReference>
<sequence length="163" mass="17771">MFGLEKRICACSEPETREPETPGKNSAETGDLYIQSETPQESLICACTTPWTRRTRRKGTQTGDLRTHKAALCTWKRNSGSAHAQTQRHGSKTLQEELLCACSEPETLLPREGEQLLSACSERPRAEVTSGPGRTLPGGPWRLLCCRRHHKAAGSGPGAANTS</sequence>
<dbReference type="Proteomes" id="UP001066276">
    <property type="component" value="Chromosome 5"/>
</dbReference>
<dbReference type="AlphaFoldDB" id="A0AAV7S479"/>
<evidence type="ECO:0000256" key="1">
    <source>
        <dbReference type="SAM" id="MobiDB-lite"/>
    </source>
</evidence>
<proteinExistence type="predicted"/>
<keyword evidence="3" id="KW-1185">Reference proteome</keyword>